<dbReference type="GO" id="GO:0016853">
    <property type="term" value="F:isomerase activity"/>
    <property type="evidence" value="ECO:0007669"/>
    <property type="project" value="UniProtKB-KW"/>
</dbReference>
<protein>
    <submittedName>
        <fullName evidence="1">Dithiol-disulfide isomerase</fullName>
    </submittedName>
</protein>
<name>A0A9X4SIS5_9PAST</name>
<reference evidence="1" key="1">
    <citation type="submission" date="2016-03" db="EMBL/GenBank/DDBJ databases">
        <title>Co-evolution between Pasteurellaceae and their hosts.</title>
        <authorList>
            <person name="Hansen M.J."/>
            <person name="Bojesen A.M."/>
            <person name="Planet P."/>
        </authorList>
    </citation>
    <scope>NUCLEOTIDE SEQUENCE</scope>
    <source>
        <strain evidence="1">146/S8/89</strain>
    </source>
</reference>
<dbReference type="Pfam" id="PF17347">
    <property type="entry name" value="DUF5377"/>
    <property type="match status" value="1"/>
</dbReference>
<evidence type="ECO:0000313" key="1">
    <source>
        <dbReference type="EMBL" id="MDG6895980.1"/>
    </source>
</evidence>
<gene>
    <name evidence="1" type="ORF">A6A20_10205</name>
</gene>
<dbReference type="EMBL" id="LWID01000001">
    <property type="protein sequence ID" value="MDG6895980.1"/>
    <property type="molecule type" value="Genomic_DNA"/>
</dbReference>
<sequence length="99" mass="11597">MNIETQPLFSNNWTVRISDPGEEGANSHLFETTYVDLVAYWQNEQLHYRFTRKTEDKIELQQEFLDLKELFKFLQDYLDPISLGLLGVDIGKLISTKAK</sequence>
<evidence type="ECO:0000313" key="2">
    <source>
        <dbReference type="Proteomes" id="UP001155500"/>
    </source>
</evidence>
<proteinExistence type="predicted"/>
<dbReference type="InterPro" id="IPR035318">
    <property type="entry name" value="DUF5377"/>
</dbReference>
<accession>A0A9X4SIS5</accession>
<organism evidence="1 2">
    <name type="scientific">Volucribacter amazonae</name>
    <dbReference type="NCBI Taxonomy" id="256731"/>
    <lineage>
        <taxon>Bacteria</taxon>
        <taxon>Pseudomonadati</taxon>
        <taxon>Pseudomonadota</taxon>
        <taxon>Gammaproteobacteria</taxon>
        <taxon>Pasteurellales</taxon>
        <taxon>Pasteurellaceae</taxon>
        <taxon>Volucribacter</taxon>
    </lineage>
</organism>
<keyword evidence="1" id="KW-0413">Isomerase</keyword>
<dbReference type="Proteomes" id="UP001155500">
    <property type="component" value="Unassembled WGS sequence"/>
</dbReference>
<keyword evidence="2" id="KW-1185">Reference proteome</keyword>
<dbReference type="RefSeq" id="WP_279573339.1">
    <property type="nucleotide sequence ID" value="NZ_LWID01000001.1"/>
</dbReference>
<comment type="caution">
    <text evidence="1">The sequence shown here is derived from an EMBL/GenBank/DDBJ whole genome shotgun (WGS) entry which is preliminary data.</text>
</comment>
<dbReference type="AlphaFoldDB" id="A0A9X4SIS5"/>